<keyword evidence="2" id="KW-0067">ATP-binding</keyword>
<evidence type="ECO:0000256" key="2">
    <source>
        <dbReference type="ARBA" id="ARBA00022840"/>
    </source>
</evidence>
<dbReference type="AlphaFoldDB" id="A0A261F6T8"/>
<gene>
    <name evidence="5" type="ORF">ALMA_0176</name>
</gene>
<dbReference type="PANTHER" id="PTHR47962:SF5">
    <property type="entry name" value="ATP-DEPENDENT HELICASE LHR-RELATED"/>
    <property type="match status" value="1"/>
</dbReference>
<evidence type="ECO:0000256" key="1">
    <source>
        <dbReference type="ARBA" id="ARBA00022741"/>
    </source>
</evidence>
<dbReference type="InterPro" id="IPR011545">
    <property type="entry name" value="DEAD/DEAH_box_helicase_dom"/>
</dbReference>
<dbReference type="RefSeq" id="WP_244568812.1">
    <property type="nucleotide sequence ID" value="NZ_JBHLWS010000010.1"/>
</dbReference>
<dbReference type="GO" id="GO:0005524">
    <property type="term" value="F:ATP binding"/>
    <property type="evidence" value="ECO:0007669"/>
    <property type="project" value="UniProtKB-KW"/>
</dbReference>
<evidence type="ECO:0000259" key="3">
    <source>
        <dbReference type="PROSITE" id="PS51192"/>
    </source>
</evidence>
<sequence>MSEAGFSAFERYAPFIQDYIYESGWQMLRGVQNAAADAIFTTEENVLLTASTASGKTEAAFFPILTLLDEEPPSSVGALYIAPLKALINDQFERLNDLCEQAHIPVTKWHGDASQAQKRKLLRTPAGILQITPESLESLLLNKHMEIPSLFHDLRFIVIDEVHSLLRGDRGLQTFSLIERLCALAGCQPRRVGLSATIGDPEAAGRFISAGSGSGCIIPSVEGGKDVWRLSMEHFYTSGPQAGEGELASGTDVQQRTRDVALLDEPTDSAPAAADPGAGYIFEHTRGKKCLIFTNSREECEAVCQQLRQYCEARGEADRFLIHHGNLSASYRESAEEEMKDDSSLQSICATATLELGIDVGRLERAFQLDAPFTVSGFLQRMGRTGRRGDPSEMWFVMREDHQLSRAMLPELIPWYLLQGIALVQLYVEERFVEPPRLDRLPYSLLYHQTMSTLASSGEMTPAQLASRVLTLSCFARITQDDFRVLLRHLVEIDHIMVTENGGLIVGLAGERVVNNYKFYAVFQENVEYSVRSGSEELGTIVKPPPVGDKIAIAGRVWAVDELDHERHIVYCTLVKGRVPAYFGDTPGDIHTRILEKMYEVLREDSSYPYLMRHAGYRLAEARTTFDMSGMERSPLINLGGKMWVLFPWLGSYAFLALERFLKVKCGERLGLRGLTASRPYYIQFTMEASRDEFFRVVTEEAAKTFDPLDLVDEKENPVFEKYDPYVPAELVRKGFAYGVLDVDGMRARVAGWAEGHSSAVVASNDWTEALS</sequence>
<proteinExistence type="predicted"/>
<keyword evidence="6" id="KW-1185">Reference proteome</keyword>
<dbReference type="Proteomes" id="UP000243657">
    <property type="component" value="Unassembled WGS sequence"/>
</dbReference>
<reference evidence="5 6" key="1">
    <citation type="journal article" date="2017" name="BMC Genomics">
        <title>Comparative genomic and phylogenomic analyses of the Bifidobacteriaceae family.</title>
        <authorList>
            <person name="Lugli G.A."/>
            <person name="Milani C."/>
            <person name="Turroni F."/>
            <person name="Duranti S."/>
            <person name="Mancabelli L."/>
            <person name="Mangifesta M."/>
            <person name="Ferrario C."/>
            <person name="Modesto M."/>
            <person name="Mattarelli P."/>
            <person name="Jiri K."/>
            <person name="van Sinderen D."/>
            <person name="Ventura M."/>
        </authorList>
    </citation>
    <scope>NUCLEOTIDE SEQUENCE [LARGE SCALE GENOMIC DNA]</scope>
    <source>
        <strain evidence="5 6">DSM 24762</strain>
    </source>
</reference>
<comment type="caution">
    <text evidence="5">The sequence shown here is derived from an EMBL/GenBank/DDBJ whole genome shotgun (WGS) entry which is preliminary data.</text>
</comment>
<dbReference type="Gene3D" id="3.40.50.300">
    <property type="entry name" value="P-loop containing nucleotide triphosphate hydrolases"/>
    <property type="match status" value="2"/>
</dbReference>
<organism evidence="5 6">
    <name type="scientific">Alloscardovia macacae</name>
    <dbReference type="NCBI Taxonomy" id="1160091"/>
    <lineage>
        <taxon>Bacteria</taxon>
        <taxon>Bacillati</taxon>
        <taxon>Actinomycetota</taxon>
        <taxon>Actinomycetes</taxon>
        <taxon>Bifidobacteriales</taxon>
        <taxon>Bifidobacteriaceae</taxon>
        <taxon>Alloscardovia</taxon>
    </lineage>
</organism>
<evidence type="ECO:0000259" key="4">
    <source>
        <dbReference type="PROSITE" id="PS51194"/>
    </source>
</evidence>
<dbReference type="GO" id="GO:0016887">
    <property type="term" value="F:ATP hydrolysis activity"/>
    <property type="evidence" value="ECO:0007669"/>
    <property type="project" value="TreeGrafter"/>
</dbReference>
<evidence type="ECO:0000313" key="6">
    <source>
        <dbReference type="Proteomes" id="UP000243657"/>
    </source>
</evidence>
<dbReference type="SMART" id="SM00487">
    <property type="entry name" value="DEXDc"/>
    <property type="match status" value="1"/>
</dbReference>
<keyword evidence="5" id="KW-0347">Helicase</keyword>
<dbReference type="InterPro" id="IPR052511">
    <property type="entry name" value="ATP-dep_Helicase"/>
</dbReference>
<dbReference type="PANTHER" id="PTHR47962">
    <property type="entry name" value="ATP-DEPENDENT HELICASE LHR-RELATED-RELATED"/>
    <property type="match status" value="1"/>
</dbReference>
<dbReference type="PROSITE" id="PS51192">
    <property type="entry name" value="HELICASE_ATP_BIND_1"/>
    <property type="match status" value="1"/>
</dbReference>
<keyword evidence="1" id="KW-0547">Nucleotide-binding</keyword>
<dbReference type="SMART" id="SM00490">
    <property type="entry name" value="HELICc"/>
    <property type="match status" value="1"/>
</dbReference>
<name>A0A261F6T8_9BIFI</name>
<accession>A0A261F6T8</accession>
<dbReference type="EMBL" id="MWWT01000001">
    <property type="protein sequence ID" value="OZG54851.1"/>
    <property type="molecule type" value="Genomic_DNA"/>
</dbReference>
<dbReference type="InterPro" id="IPR027417">
    <property type="entry name" value="P-loop_NTPase"/>
</dbReference>
<keyword evidence="5" id="KW-0378">Hydrolase</keyword>
<dbReference type="InterPro" id="IPR014001">
    <property type="entry name" value="Helicase_ATP-bd"/>
</dbReference>
<feature type="domain" description="Helicase ATP-binding" evidence="3">
    <location>
        <begin position="37"/>
        <end position="216"/>
    </location>
</feature>
<dbReference type="SUPFAM" id="SSF52540">
    <property type="entry name" value="P-loop containing nucleoside triphosphate hydrolases"/>
    <property type="match status" value="1"/>
</dbReference>
<dbReference type="GO" id="GO:0003677">
    <property type="term" value="F:DNA binding"/>
    <property type="evidence" value="ECO:0007669"/>
    <property type="project" value="TreeGrafter"/>
</dbReference>
<protein>
    <submittedName>
        <fullName evidence="5">ATP-dependent helicase</fullName>
    </submittedName>
</protein>
<evidence type="ECO:0000313" key="5">
    <source>
        <dbReference type="EMBL" id="OZG54851.1"/>
    </source>
</evidence>
<dbReference type="PROSITE" id="PS51194">
    <property type="entry name" value="HELICASE_CTER"/>
    <property type="match status" value="1"/>
</dbReference>
<dbReference type="InterPro" id="IPR001650">
    <property type="entry name" value="Helicase_C-like"/>
</dbReference>
<dbReference type="Pfam" id="PF00271">
    <property type="entry name" value="Helicase_C"/>
    <property type="match status" value="1"/>
</dbReference>
<feature type="domain" description="Helicase C-terminal" evidence="4">
    <location>
        <begin position="275"/>
        <end position="432"/>
    </location>
</feature>
<dbReference type="Pfam" id="PF00270">
    <property type="entry name" value="DEAD"/>
    <property type="match status" value="1"/>
</dbReference>
<dbReference type="CDD" id="cd17922">
    <property type="entry name" value="DEXHc_LHR-like"/>
    <property type="match status" value="1"/>
</dbReference>
<dbReference type="GO" id="GO:0004386">
    <property type="term" value="F:helicase activity"/>
    <property type="evidence" value="ECO:0007669"/>
    <property type="project" value="UniProtKB-KW"/>
</dbReference>